<evidence type="ECO:0000256" key="1">
    <source>
        <dbReference type="SAM" id="Phobius"/>
    </source>
</evidence>
<dbReference type="EMBL" id="UINC01217180">
    <property type="protein sequence ID" value="SVE43667.1"/>
    <property type="molecule type" value="Genomic_DNA"/>
</dbReference>
<keyword evidence="1" id="KW-1133">Transmembrane helix</keyword>
<feature type="non-terminal residue" evidence="2">
    <location>
        <position position="1"/>
    </location>
</feature>
<evidence type="ECO:0008006" key="3">
    <source>
        <dbReference type="Google" id="ProtNLM"/>
    </source>
</evidence>
<sequence>GGYLIIWFFLDDFKLLIDLATSISFLIAPLFAIMNYRVMNANNISIEAKPPQWLNLLAILGIVFLCFFAILFLFRNWIF</sequence>
<dbReference type="AlphaFoldDB" id="A0A383DGQ9"/>
<evidence type="ECO:0000313" key="2">
    <source>
        <dbReference type="EMBL" id="SVE43667.1"/>
    </source>
</evidence>
<protein>
    <recommendedName>
        <fullName evidence="3">Divalent metal cation transporter</fullName>
    </recommendedName>
</protein>
<proteinExistence type="predicted"/>
<name>A0A383DGQ9_9ZZZZ</name>
<keyword evidence="1" id="KW-0472">Membrane</keyword>
<accession>A0A383DGQ9</accession>
<feature type="transmembrane region" description="Helical" evidence="1">
    <location>
        <begin position="15"/>
        <end position="33"/>
    </location>
</feature>
<feature type="transmembrane region" description="Helical" evidence="1">
    <location>
        <begin position="53"/>
        <end position="74"/>
    </location>
</feature>
<reference evidence="2" key="1">
    <citation type="submission" date="2018-05" db="EMBL/GenBank/DDBJ databases">
        <authorList>
            <person name="Lanie J.A."/>
            <person name="Ng W.-L."/>
            <person name="Kazmierczak K.M."/>
            <person name="Andrzejewski T.M."/>
            <person name="Davidsen T.M."/>
            <person name="Wayne K.J."/>
            <person name="Tettelin H."/>
            <person name="Glass J.I."/>
            <person name="Rusch D."/>
            <person name="Podicherti R."/>
            <person name="Tsui H.-C.T."/>
            <person name="Winkler M.E."/>
        </authorList>
    </citation>
    <scope>NUCLEOTIDE SEQUENCE</scope>
</reference>
<keyword evidence="1" id="KW-0812">Transmembrane</keyword>
<gene>
    <name evidence="2" type="ORF">METZ01_LOCUS496521</name>
</gene>
<organism evidence="2">
    <name type="scientific">marine metagenome</name>
    <dbReference type="NCBI Taxonomy" id="408172"/>
    <lineage>
        <taxon>unclassified sequences</taxon>
        <taxon>metagenomes</taxon>
        <taxon>ecological metagenomes</taxon>
    </lineage>
</organism>